<dbReference type="InterPro" id="IPR041164">
    <property type="entry name" value="LDcluster4"/>
</dbReference>
<dbReference type="GO" id="GO:0005829">
    <property type="term" value="C:cytosol"/>
    <property type="evidence" value="ECO:0007669"/>
    <property type="project" value="TreeGrafter"/>
</dbReference>
<protein>
    <recommendedName>
        <fullName evidence="2">TIGR00725 family protein</fullName>
    </recommendedName>
</protein>
<feature type="non-terminal residue" evidence="1">
    <location>
        <position position="1"/>
    </location>
</feature>
<dbReference type="AlphaFoldDB" id="X0SJ13"/>
<name>X0SJ13_9ZZZZ</name>
<accession>X0SJ13</accession>
<dbReference type="PANTHER" id="PTHR43393:SF3">
    <property type="entry name" value="LYSINE DECARBOXYLASE-LIKE PROTEIN"/>
    <property type="match status" value="1"/>
</dbReference>
<dbReference type="Pfam" id="PF18306">
    <property type="entry name" value="LDcluster4"/>
    <property type="match status" value="1"/>
</dbReference>
<dbReference type="NCBIfam" id="TIGR00725">
    <property type="entry name" value="TIGR00725 family protein"/>
    <property type="match status" value="1"/>
</dbReference>
<organism evidence="1">
    <name type="scientific">marine sediment metagenome</name>
    <dbReference type="NCBI Taxonomy" id="412755"/>
    <lineage>
        <taxon>unclassified sequences</taxon>
        <taxon>metagenomes</taxon>
        <taxon>ecological metagenomes</taxon>
    </lineage>
</organism>
<proteinExistence type="predicted"/>
<reference evidence="1" key="1">
    <citation type="journal article" date="2014" name="Front. Microbiol.">
        <title>High frequency of phylogenetically diverse reductive dehalogenase-homologous genes in deep subseafloor sedimentary metagenomes.</title>
        <authorList>
            <person name="Kawai M."/>
            <person name="Futagami T."/>
            <person name="Toyoda A."/>
            <person name="Takaki Y."/>
            <person name="Nishi S."/>
            <person name="Hori S."/>
            <person name="Arai W."/>
            <person name="Tsubouchi T."/>
            <person name="Morono Y."/>
            <person name="Uchiyama I."/>
            <person name="Ito T."/>
            <person name="Fujiyama A."/>
            <person name="Inagaki F."/>
            <person name="Takami H."/>
        </authorList>
    </citation>
    <scope>NUCLEOTIDE SEQUENCE</scope>
    <source>
        <strain evidence="1">Expedition CK06-06</strain>
    </source>
</reference>
<dbReference type="InterPro" id="IPR052341">
    <property type="entry name" value="LOG_family_nucleotidases"/>
</dbReference>
<dbReference type="SUPFAM" id="SSF102405">
    <property type="entry name" value="MCP/YpsA-like"/>
    <property type="match status" value="1"/>
</dbReference>
<sequence>AIRSARLNPEPLPAGRLVGMMKRVMIIAVIGGEEASAEVARLAEEVGRELARRGCTVICGGGSGVMEAVCRGARAEGGHTIGILPGHDADESPPNEYVEFPVFTGLGYARNSMVALSGQAVIAIDGAYGTLTEIAYALIHEVPIVGLDTWDFSYHGHDADRILRAKDAADAVEKAVAAAERRSRR</sequence>
<dbReference type="InterPro" id="IPR005268">
    <property type="entry name" value="CHP00725"/>
</dbReference>
<dbReference type="Gene3D" id="3.40.50.450">
    <property type="match status" value="1"/>
</dbReference>
<evidence type="ECO:0000313" key="1">
    <source>
        <dbReference type="EMBL" id="GAF75897.1"/>
    </source>
</evidence>
<comment type="caution">
    <text evidence="1">The sequence shown here is derived from an EMBL/GenBank/DDBJ whole genome shotgun (WGS) entry which is preliminary data.</text>
</comment>
<evidence type="ECO:0008006" key="2">
    <source>
        <dbReference type="Google" id="ProtNLM"/>
    </source>
</evidence>
<gene>
    <name evidence="1" type="ORF">S01H1_00886</name>
</gene>
<dbReference type="PANTHER" id="PTHR43393">
    <property type="entry name" value="CYTOKININ RIBOSIDE 5'-MONOPHOSPHATE PHOSPHORIBOHYDROLASE"/>
    <property type="match status" value="1"/>
</dbReference>
<dbReference type="EMBL" id="BARS01000344">
    <property type="protein sequence ID" value="GAF75897.1"/>
    <property type="molecule type" value="Genomic_DNA"/>
</dbReference>